<keyword evidence="2" id="KW-1185">Reference proteome</keyword>
<proteinExistence type="predicted"/>
<protein>
    <submittedName>
        <fullName evidence="1">Uncharacterized protein</fullName>
    </submittedName>
</protein>
<dbReference type="Proteomes" id="UP001203342">
    <property type="component" value="Unassembled WGS sequence"/>
</dbReference>
<evidence type="ECO:0000313" key="2">
    <source>
        <dbReference type="Proteomes" id="UP001203342"/>
    </source>
</evidence>
<comment type="caution">
    <text evidence="1">The sequence shown here is derived from an EMBL/GenBank/DDBJ whole genome shotgun (WGS) entry which is preliminary data.</text>
</comment>
<gene>
    <name evidence="1" type="ORF">NAT47_03735</name>
</gene>
<evidence type="ECO:0000313" key="1">
    <source>
        <dbReference type="EMBL" id="MCL9769520.1"/>
    </source>
</evidence>
<sequence>MEKCKTLGEETYFEFSYLNDELKIKYGFTVEKQTEATIDNSLIIAVINRANYLKTHNKVNLRAVGYYSLTHWEECPQTQHCPYVAKLVLDVFPNDTLDKIISKNNNQNKN</sequence>
<dbReference type="RefSeq" id="WP_250580409.1">
    <property type="nucleotide sequence ID" value="NZ_JAMLJN010000002.1"/>
</dbReference>
<organism evidence="1 2">
    <name type="scientific">Flavobacterium fragile</name>
    <dbReference type="NCBI Taxonomy" id="2949085"/>
    <lineage>
        <taxon>Bacteria</taxon>
        <taxon>Pseudomonadati</taxon>
        <taxon>Bacteroidota</taxon>
        <taxon>Flavobacteriia</taxon>
        <taxon>Flavobacteriales</taxon>
        <taxon>Flavobacteriaceae</taxon>
        <taxon>Flavobacterium</taxon>
    </lineage>
</organism>
<dbReference type="EMBL" id="JAMLJN010000002">
    <property type="protein sequence ID" value="MCL9769520.1"/>
    <property type="molecule type" value="Genomic_DNA"/>
</dbReference>
<accession>A0ABT0TEW7</accession>
<name>A0ABT0TEW7_9FLAO</name>
<reference evidence="1 2" key="1">
    <citation type="submission" date="2022-05" db="EMBL/GenBank/DDBJ databases">
        <title>Flavobacterium sp., isolated from activated sludge.</title>
        <authorList>
            <person name="Ran Q."/>
        </authorList>
    </citation>
    <scope>NUCLEOTIDE SEQUENCE [LARGE SCALE GENOMIC DNA]</scope>
    <source>
        <strain evidence="1 2">HXWNR69</strain>
    </source>
</reference>